<dbReference type="EMBL" id="CM044701">
    <property type="protein sequence ID" value="KAI5682124.1"/>
    <property type="molecule type" value="Genomic_DNA"/>
</dbReference>
<reference evidence="2" key="1">
    <citation type="journal article" date="2023" name="Nat. Plants">
        <title>Single-cell RNA sequencing provides a high-resolution roadmap for understanding the multicellular compartmentation of specialized metabolism.</title>
        <authorList>
            <person name="Sun S."/>
            <person name="Shen X."/>
            <person name="Li Y."/>
            <person name="Li Y."/>
            <person name="Wang S."/>
            <person name="Li R."/>
            <person name="Zhang H."/>
            <person name="Shen G."/>
            <person name="Guo B."/>
            <person name="Wei J."/>
            <person name="Xu J."/>
            <person name="St-Pierre B."/>
            <person name="Chen S."/>
            <person name="Sun C."/>
        </authorList>
    </citation>
    <scope>NUCLEOTIDE SEQUENCE [LARGE SCALE GENOMIC DNA]</scope>
</reference>
<name>A0ACC0CBG0_CATRO</name>
<proteinExistence type="predicted"/>
<organism evidence="1 2">
    <name type="scientific">Catharanthus roseus</name>
    <name type="common">Madagascar periwinkle</name>
    <name type="synonym">Vinca rosea</name>
    <dbReference type="NCBI Taxonomy" id="4058"/>
    <lineage>
        <taxon>Eukaryota</taxon>
        <taxon>Viridiplantae</taxon>
        <taxon>Streptophyta</taxon>
        <taxon>Embryophyta</taxon>
        <taxon>Tracheophyta</taxon>
        <taxon>Spermatophyta</taxon>
        <taxon>Magnoliopsida</taxon>
        <taxon>eudicotyledons</taxon>
        <taxon>Gunneridae</taxon>
        <taxon>Pentapetalae</taxon>
        <taxon>asterids</taxon>
        <taxon>lamiids</taxon>
        <taxon>Gentianales</taxon>
        <taxon>Apocynaceae</taxon>
        <taxon>Rauvolfioideae</taxon>
        <taxon>Vinceae</taxon>
        <taxon>Catharanthinae</taxon>
        <taxon>Catharanthus</taxon>
    </lineage>
</organism>
<evidence type="ECO:0000313" key="2">
    <source>
        <dbReference type="Proteomes" id="UP001060085"/>
    </source>
</evidence>
<accession>A0ACC0CBG0</accession>
<evidence type="ECO:0000313" key="1">
    <source>
        <dbReference type="EMBL" id="KAI5682124.1"/>
    </source>
</evidence>
<comment type="caution">
    <text evidence="1">The sequence shown here is derived from an EMBL/GenBank/DDBJ whole genome shotgun (WGS) entry which is preliminary data.</text>
</comment>
<dbReference type="Proteomes" id="UP001060085">
    <property type="component" value="Linkage Group LG01"/>
</dbReference>
<keyword evidence="2" id="KW-1185">Reference proteome</keyword>
<protein>
    <submittedName>
        <fullName evidence="1">Uncharacterized protein</fullName>
    </submittedName>
</protein>
<sequence>MVIQEKSCEEKAIEEPNKKPIIEAYRQKIPYSEALVCDQNAQDKSPSPEASKELKEVEESISPHSIKKSSKKLSNETNRIWYNAKLRYRLVVERTVYALLESQIGVLEHFKAMVWDSIFVDPTWVYSEALARFRIKAQAVGKKVDYEKQHRFERNLGGHHKTKPLLVGLKMKGGGGRQFNKEAMSRPRQPKNK</sequence>
<gene>
    <name evidence="1" type="ORF">M9H77_03352</name>
</gene>